<feature type="domain" description="Major facilitator superfamily (MFS) profile" evidence="9">
    <location>
        <begin position="14"/>
        <end position="399"/>
    </location>
</feature>
<keyword evidence="6 8" id="KW-1133">Transmembrane helix</keyword>
<name>A0ABW5WT74_9STAP</name>
<feature type="transmembrane region" description="Helical" evidence="8">
    <location>
        <begin position="217"/>
        <end position="242"/>
    </location>
</feature>
<accession>A0ABW5WT74</accession>
<protein>
    <recommendedName>
        <fullName evidence="8">Bcr/CflA family efflux transporter</fullName>
    </recommendedName>
</protein>
<dbReference type="PANTHER" id="PTHR23502">
    <property type="entry name" value="MAJOR FACILITATOR SUPERFAMILY"/>
    <property type="match status" value="1"/>
</dbReference>
<comment type="caution">
    <text evidence="10">The sequence shown here is derived from an EMBL/GenBank/DDBJ whole genome shotgun (WGS) entry which is preliminary data.</text>
</comment>
<dbReference type="InterPro" id="IPR020846">
    <property type="entry name" value="MFS_dom"/>
</dbReference>
<evidence type="ECO:0000256" key="4">
    <source>
        <dbReference type="ARBA" id="ARBA00022475"/>
    </source>
</evidence>
<evidence type="ECO:0000313" key="10">
    <source>
        <dbReference type="EMBL" id="MFD2829120.1"/>
    </source>
</evidence>
<dbReference type="CDD" id="cd17320">
    <property type="entry name" value="MFS_MdfA_MDR_like"/>
    <property type="match status" value="1"/>
</dbReference>
<feature type="transmembrane region" description="Helical" evidence="8">
    <location>
        <begin position="138"/>
        <end position="162"/>
    </location>
</feature>
<feature type="transmembrane region" description="Helical" evidence="8">
    <location>
        <begin position="80"/>
        <end position="99"/>
    </location>
</feature>
<dbReference type="PANTHER" id="PTHR23502:SF132">
    <property type="entry name" value="POLYAMINE TRANSPORTER 2-RELATED"/>
    <property type="match status" value="1"/>
</dbReference>
<feature type="transmembrane region" description="Helical" evidence="8">
    <location>
        <begin position="284"/>
        <end position="305"/>
    </location>
</feature>
<reference evidence="11" key="1">
    <citation type="journal article" date="2019" name="Int. J. Syst. Evol. Microbiol.">
        <title>The Global Catalogue of Microorganisms (GCM) 10K type strain sequencing project: providing services to taxonomists for standard genome sequencing and annotation.</title>
        <authorList>
            <consortium name="The Broad Institute Genomics Platform"/>
            <consortium name="The Broad Institute Genome Sequencing Center for Infectious Disease"/>
            <person name="Wu L."/>
            <person name="Ma J."/>
        </authorList>
    </citation>
    <scope>NUCLEOTIDE SEQUENCE [LARGE SCALE GENOMIC DNA]</scope>
    <source>
        <strain evidence="11">KCTC 33575</strain>
    </source>
</reference>
<feature type="transmembrane region" description="Helical" evidence="8">
    <location>
        <begin position="370"/>
        <end position="394"/>
    </location>
</feature>
<keyword evidence="11" id="KW-1185">Reference proteome</keyword>
<evidence type="ECO:0000256" key="1">
    <source>
        <dbReference type="ARBA" id="ARBA00004651"/>
    </source>
</evidence>
<evidence type="ECO:0000256" key="2">
    <source>
        <dbReference type="ARBA" id="ARBA00006236"/>
    </source>
</evidence>
<evidence type="ECO:0000256" key="6">
    <source>
        <dbReference type="ARBA" id="ARBA00022989"/>
    </source>
</evidence>
<dbReference type="PROSITE" id="PS50850">
    <property type="entry name" value="MFS"/>
    <property type="match status" value="1"/>
</dbReference>
<dbReference type="Pfam" id="PF07690">
    <property type="entry name" value="MFS_1"/>
    <property type="match status" value="1"/>
</dbReference>
<proteinExistence type="inferred from homology"/>
<evidence type="ECO:0000256" key="7">
    <source>
        <dbReference type="ARBA" id="ARBA00023136"/>
    </source>
</evidence>
<evidence type="ECO:0000256" key="3">
    <source>
        <dbReference type="ARBA" id="ARBA00022448"/>
    </source>
</evidence>
<dbReference type="SUPFAM" id="SSF103473">
    <property type="entry name" value="MFS general substrate transporter"/>
    <property type="match status" value="1"/>
</dbReference>
<dbReference type="PRINTS" id="PR01035">
    <property type="entry name" value="TCRTETA"/>
</dbReference>
<comment type="similarity">
    <text evidence="2 8">Belongs to the major facilitator superfamily. Bcr/CmlA family.</text>
</comment>
<keyword evidence="3 8" id="KW-0813">Transport</keyword>
<feature type="transmembrane region" description="Helical" evidence="8">
    <location>
        <begin position="254"/>
        <end position="272"/>
    </location>
</feature>
<feature type="transmembrane region" description="Helical" evidence="8">
    <location>
        <begin position="49"/>
        <end position="68"/>
    </location>
</feature>
<dbReference type="RefSeq" id="WP_377770836.1">
    <property type="nucleotide sequence ID" value="NZ_JBHUOQ010000001.1"/>
</dbReference>
<sequence length="399" mass="42510">MEIENNQTKIKYGIIALLGMLTAIGPLSLDMYLPALPVISGDMETSASLVQASLTSCLIGLALGQLMFGPLSDIQGRKRPLLITLLIYAVISVLCAFQTNVWIFIILRFIQGFTGAAGIVIARAVVRDMYAGVDLTKAFAFLALINGAAPILAPVSGGFVLSFGSWKWVFIIIGLIGFTLFTAVLLWMKESLPESERSKGGIFQVVQTFGSLLKDKVFMGIALTQALVMSAMFAYIAGSPFVLQNIYEVSPQQFSLIFALNGVGIIISAQLAGRLSARFSAMRILNTGVLISFTGSVLVLTAVLIDGPLFFMIISLFLVVASVGMVSTSSLSLGMQNQKKSAGSAAAFLGLLPFIGGAVVSPIVGIRGEFVSWPMGVVIMSCSFFALIIFLSWVKKPAT</sequence>
<organism evidence="10 11">
    <name type="scientific">Corticicoccus populi</name>
    <dbReference type="NCBI Taxonomy" id="1812821"/>
    <lineage>
        <taxon>Bacteria</taxon>
        <taxon>Bacillati</taxon>
        <taxon>Bacillota</taxon>
        <taxon>Bacilli</taxon>
        <taxon>Bacillales</taxon>
        <taxon>Staphylococcaceae</taxon>
        <taxon>Corticicoccus</taxon>
    </lineage>
</organism>
<feature type="transmembrane region" description="Helical" evidence="8">
    <location>
        <begin position="311"/>
        <end position="333"/>
    </location>
</feature>
<evidence type="ECO:0000313" key="11">
    <source>
        <dbReference type="Proteomes" id="UP001597519"/>
    </source>
</evidence>
<feature type="transmembrane region" description="Helical" evidence="8">
    <location>
        <begin position="12"/>
        <end position="29"/>
    </location>
</feature>
<evidence type="ECO:0000256" key="8">
    <source>
        <dbReference type="RuleBase" id="RU365088"/>
    </source>
</evidence>
<dbReference type="Proteomes" id="UP001597519">
    <property type="component" value="Unassembled WGS sequence"/>
</dbReference>
<dbReference type="EMBL" id="JBHUOQ010000001">
    <property type="protein sequence ID" value="MFD2829120.1"/>
    <property type="molecule type" value="Genomic_DNA"/>
</dbReference>
<comment type="subcellular location">
    <subcellularLocation>
        <location evidence="1 8">Cell membrane</location>
        <topology evidence="1 8">Multi-pass membrane protein</topology>
    </subcellularLocation>
</comment>
<evidence type="ECO:0000259" key="9">
    <source>
        <dbReference type="PROSITE" id="PS50850"/>
    </source>
</evidence>
<feature type="transmembrane region" description="Helical" evidence="8">
    <location>
        <begin position="105"/>
        <end position="126"/>
    </location>
</feature>
<dbReference type="InterPro" id="IPR036259">
    <property type="entry name" value="MFS_trans_sf"/>
</dbReference>
<evidence type="ECO:0000256" key="5">
    <source>
        <dbReference type="ARBA" id="ARBA00022692"/>
    </source>
</evidence>
<dbReference type="NCBIfam" id="TIGR00710">
    <property type="entry name" value="efflux_Bcr_CflA"/>
    <property type="match status" value="1"/>
</dbReference>
<keyword evidence="5 8" id="KW-0812">Transmembrane</keyword>
<dbReference type="Gene3D" id="1.20.1720.10">
    <property type="entry name" value="Multidrug resistance protein D"/>
    <property type="match status" value="1"/>
</dbReference>
<dbReference type="InterPro" id="IPR004812">
    <property type="entry name" value="Efflux_drug-R_Bcr/CmlA"/>
</dbReference>
<dbReference type="InterPro" id="IPR011701">
    <property type="entry name" value="MFS"/>
</dbReference>
<keyword evidence="7 8" id="KW-0472">Membrane</keyword>
<gene>
    <name evidence="10" type="ORF">ACFSX4_01485</name>
</gene>
<keyword evidence="4 8" id="KW-1003">Cell membrane</keyword>
<feature type="transmembrane region" description="Helical" evidence="8">
    <location>
        <begin position="168"/>
        <end position="188"/>
    </location>
</feature>
<feature type="transmembrane region" description="Helical" evidence="8">
    <location>
        <begin position="345"/>
        <end position="364"/>
    </location>
</feature>
<dbReference type="InterPro" id="IPR001958">
    <property type="entry name" value="Tet-R_TetA/multi-R_MdtG-like"/>
</dbReference>